<proteinExistence type="predicted"/>
<dbReference type="RefSeq" id="WP_338678970.1">
    <property type="nucleotide sequence ID" value="NZ_CP142523.1"/>
</dbReference>
<reference evidence="1 2" key="1">
    <citation type="submission" date="2024-01" db="EMBL/GenBank/DDBJ databases">
        <title>Draft genome sequences of nine bacterial species from freshwater ponds near Washington, DC.</title>
        <authorList>
            <person name="Pavloudi C."/>
            <person name="Oliver L."/>
            <person name="Slattery K."/>
            <person name="Lissner G."/>
            <person name="Saw J.H."/>
        </authorList>
    </citation>
    <scope>NUCLEOTIDE SEQUENCE [LARGE SCALE GENOMIC DNA]</scope>
    <source>
        <strain evidence="2">TB1-E2</strain>
    </source>
</reference>
<accession>A0ABZ2GJM2</accession>
<keyword evidence="2" id="KW-1185">Reference proteome</keyword>
<name>A0ABZ2GJM2_9BURK</name>
<dbReference type="Proteomes" id="UP001373909">
    <property type="component" value="Chromosome"/>
</dbReference>
<gene>
    <name evidence="1" type="ORF">OPV09_17740</name>
</gene>
<dbReference type="EMBL" id="CP142523">
    <property type="protein sequence ID" value="WWO44561.1"/>
    <property type="molecule type" value="Genomic_DNA"/>
</dbReference>
<organism evidence="1 2">
    <name type="scientific">Janthinobacterium aestuarii</name>
    <dbReference type="NCBI Taxonomy" id="2985511"/>
    <lineage>
        <taxon>Bacteria</taxon>
        <taxon>Pseudomonadati</taxon>
        <taxon>Pseudomonadota</taxon>
        <taxon>Betaproteobacteria</taxon>
        <taxon>Burkholderiales</taxon>
        <taxon>Oxalobacteraceae</taxon>
        <taxon>Janthinobacterium</taxon>
    </lineage>
</organism>
<evidence type="ECO:0000313" key="2">
    <source>
        <dbReference type="Proteomes" id="UP001373909"/>
    </source>
</evidence>
<evidence type="ECO:0000313" key="1">
    <source>
        <dbReference type="EMBL" id="WWO44561.1"/>
    </source>
</evidence>
<protein>
    <submittedName>
        <fullName evidence="1">Uncharacterized protein</fullName>
    </submittedName>
</protein>
<sequence>MKRLKAYQVSDGDDMTVIRYATSSAAARREGGNEIGCEWDGVDSCVRKPEYDQYAPGPVPAQALIEAGWRFECRRHGCGNWANRDTEELTLSTAGDPYCCEACMARHFARQRANAAAGAALQELVEAKLPSCQVAM</sequence>